<dbReference type="OrthoDB" id="1690054at2759"/>
<evidence type="ECO:0000256" key="6">
    <source>
        <dbReference type="SAM" id="Phobius"/>
    </source>
</evidence>
<dbReference type="GO" id="GO:0140359">
    <property type="term" value="F:ABC-type transporter activity"/>
    <property type="evidence" value="ECO:0007669"/>
    <property type="project" value="InterPro"/>
</dbReference>
<evidence type="ECO:0000259" key="7">
    <source>
        <dbReference type="Pfam" id="PF01061"/>
    </source>
</evidence>
<protein>
    <recommendedName>
        <fullName evidence="7">ABC-2 type transporter transmembrane domain-containing protein</fullName>
    </recommendedName>
</protein>
<feature type="transmembrane region" description="Helical" evidence="6">
    <location>
        <begin position="118"/>
        <end position="143"/>
    </location>
</feature>
<accession>A0A6G1CV13</accession>
<keyword evidence="5 6" id="KW-0472">Membrane</keyword>
<dbReference type="EMBL" id="SPHZ02000008">
    <property type="protein sequence ID" value="KAF0903967.1"/>
    <property type="molecule type" value="Genomic_DNA"/>
</dbReference>
<evidence type="ECO:0000256" key="4">
    <source>
        <dbReference type="ARBA" id="ARBA00022989"/>
    </source>
</evidence>
<comment type="subcellular location">
    <subcellularLocation>
        <location evidence="1">Membrane</location>
        <topology evidence="1">Multi-pass membrane protein</topology>
    </subcellularLocation>
</comment>
<keyword evidence="9" id="KW-1185">Reference proteome</keyword>
<dbReference type="InterPro" id="IPR050352">
    <property type="entry name" value="ABCG_transporters"/>
</dbReference>
<name>A0A6G1CV13_9ORYZ</name>
<gene>
    <name evidence="8" type="ORF">E2562_030099</name>
</gene>
<dbReference type="AlphaFoldDB" id="A0A6G1CV13"/>
<keyword evidence="3 6" id="KW-0812">Transmembrane</keyword>
<dbReference type="Pfam" id="PF01061">
    <property type="entry name" value="ABC2_membrane"/>
    <property type="match status" value="1"/>
</dbReference>
<sequence length="165" mass="18315">MIQEAITMSIARGKLVSGTSDTSTAAAVSTAKVATYANPWWVEVGVLARRAFTNTRPARELFLIRLGTVHSSVNEWFAIAVSTMFYTSIDALPVFLIERYIYLCETVHNDYRRSSYTLSNAIVSFLALVVLSLAFMVITFFAIGLAGDGGGDFARKWRQLAWESR</sequence>
<evidence type="ECO:0000313" key="9">
    <source>
        <dbReference type="Proteomes" id="UP000479710"/>
    </source>
</evidence>
<organism evidence="8 9">
    <name type="scientific">Oryza meyeriana var. granulata</name>
    <dbReference type="NCBI Taxonomy" id="110450"/>
    <lineage>
        <taxon>Eukaryota</taxon>
        <taxon>Viridiplantae</taxon>
        <taxon>Streptophyta</taxon>
        <taxon>Embryophyta</taxon>
        <taxon>Tracheophyta</taxon>
        <taxon>Spermatophyta</taxon>
        <taxon>Magnoliopsida</taxon>
        <taxon>Liliopsida</taxon>
        <taxon>Poales</taxon>
        <taxon>Poaceae</taxon>
        <taxon>BOP clade</taxon>
        <taxon>Oryzoideae</taxon>
        <taxon>Oryzeae</taxon>
        <taxon>Oryzinae</taxon>
        <taxon>Oryza</taxon>
        <taxon>Oryza meyeriana</taxon>
    </lineage>
</organism>
<evidence type="ECO:0000256" key="5">
    <source>
        <dbReference type="ARBA" id="ARBA00023136"/>
    </source>
</evidence>
<dbReference type="PANTHER" id="PTHR48041:SF128">
    <property type="entry name" value="OS03G0282100 PROTEIN"/>
    <property type="match status" value="1"/>
</dbReference>
<keyword evidence="4 6" id="KW-1133">Transmembrane helix</keyword>
<keyword evidence="2" id="KW-0813">Transport</keyword>
<dbReference type="GO" id="GO:0016020">
    <property type="term" value="C:membrane"/>
    <property type="evidence" value="ECO:0007669"/>
    <property type="project" value="UniProtKB-SubCell"/>
</dbReference>
<evidence type="ECO:0000256" key="2">
    <source>
        <dbReference type="ARBA" id="ARBA00022448"/>
    </source>
</evidence>
<comment type="caution">
    <text evidence="8">The sequence shown here is derived from an EMBL/GenBank/DDBJ whole genome shotgun (WGS) entry which is preliminary data.</text>
</comment>
<evidence type="ECO:0000256" key="1">
    <source>
        <dbReference type="ARBA" id="ARBA00004141"/>
    </source>
</evidence>
<dbReference type="Proteomes" id="UP000479710">
    <property type="component" value="Unassembled WGS sequence"/>
</dbReference>
<evidence type="ECO:0000313" key="8">
    <source>
        <dbReference type="EMBL" id="KAF0903967.1"/>
    </source>
</evidence>
<feature type="domain" description="ABC-2 type transporter transmembrane" evidence="7">
    <location>
        <begin position="77"/>
        <end position="148"/>
    </location>
</feature>
<evidence type="ECO:0000256" key="3">
    <source>
        <dbReference type="ARBA" id="ARBA00022692"/>
    </source>
</evidence>
<reference evidence="8 9" key="1">
    <citation type="submission" date="2019-11" db="EMBL/GenBank/DDBJ databases">
        <title>Whole genome sequence of Oryza granulata.</title>
        <authorList>
            <person name="Li W."/>
        </authorList>
    </citation>
    <scope>NUCLEOTIDE SEQUENCE [LARGE SCALE GENOMIC DNA]</scope>
    <source>
        <strain evidence="9">cv. Menghai</strain>
        <tissue evidence="8">Leaf</tissue>
    </source>
</reference>
<proteinExistence type="predicted"/>
<dbReference type="InterPro" id="IPR013525">
    <property type="entry name" value="ABC2_TM"/>
</dbReference>
<dbReference type="PANTHER" id="PTHR48041">
    <property type="entry name" value="ABC TRANSPORTER G FAMILY MEMBER 28"/>
    <property type="match status" value="1"/>
</dbReference>